<feature type="compositionally biased region" description="Basic residues" evidence="14">
    <location>
        <begin position="123"/>
        <end position="133"/>
    </location>
</feature>
<keyword evidence="9" id="KW-0597">Phosphoprotein</keyword>
<proteinExistence type="inferred from homology"/>
<organism evidence="15 16">
    <name type="scientific">Ramazzottius varieornatus</name>
    <name type="common">Water bear</name>
    <name type="synonym">Tardigrade</name>
    <dbReference type="NCBI Taxonomy" id="947166"/>
    <lineage>
        <taxon>Eukaryota</taxon>
        <taxon>Metazoa</taxon>
        <taxon>Ecdysozoa</taxon>
        <taxon>Tardigrada</taxon>
        <taxon>Eutardigrada</taxon>
        <taxon>Parachela</taxon>
        <taxon>Hypsibioidea</taxon>
        <taxon>Ramazzottiidae</taxon>
        <taxon>Ramazzottius</taxon>
    </lineage>
</organism>
<protein>
    <recommendedName>
        <fullName evidence="5">Coiled-coil domain-containing protein 86</fullName>
    </recommendedName>
</protein>
<comment type="function">
    <text evidence="13">Required for proper chromosome segregation during mitosis and error-free mitotic progression.</text>
</comment>
<evidence type="ECO:0000256" key="1">
    <source>
        <dbReference type="ARBA" id="ARBA00004090"/>
    </source>
</evidence>
<evidence type="ECO:0000256" key="5">
    <source>
        <dbReference type="ARBA" id="ARBA00016738"/>
    </source>
</evidence>
<comment type="function">
    <text evidence="1">Involved in nucleolar integrity and required for processing of the pre-rRNA for the 60S ribosome subunit.</text>
</comment>
<dbReference type="PANTHER" id="PTHR13557">
    <property type="entry name" value="COILED-COIL DOMAIN-CONTAINING PROTEIN 86"/>
    <property type="match status" value="1"/>
</dbReference>
<dbReference type="EMBL" id="BDGG01000009">
    <property type="protein sequence ID" value="GAV03459.1"/>
    <property type="molecule type" value="Genomic_DNA"/>
</dbReference>
<evidence type="ECO:0000313" key="16">
    <source>
        <dbReference type="Proteomes" id="UP000186922"/>
    </source>
</evidence>
<dbReference type="Proteomes" id="UP000186922">
    <property type="component" value="Unassembled WGS sequence"/>
</dbReference>
<sequence>MADVEGMEEAPAAVESDVESEVETTESQEAAKAPKGRPKSGRIWKVNHQRFSSVVKVQPLRTTWATKMKAKTERKLTKAHEKEMSEEKKKEKEDARKRIEERKKRQEENTRRAEIVQPIKNTAKIKRMKRKQLRSIEKR</sequence>
<accession>A0A1D1VXY2</accession>
<keyword evidence="10" id="KW-0164">Citrullination</keyword>
<dbReference type="AlphaFoldDB" id="A0A1D1VXY2"/>
<evidence type="ECO:0000256" key="14">
    <source>
        <dbReference type="SAM" id="MobiDB-lite"/>
    </source>
</evidence>
<keyword evidence="7" id="KW-0690">Ribosome biogenesis</keyword>
<evidence type="ECO:0000256" key="11">
    <source>
        <dbReference type="ARBA" id="ARBA00023054"/>
    </source>
</evidence>
<name>A0A1D1VXY2_RAMVA</name>
<evidence type="ECO:0000256" key="3">
    <source>
        <dbReference type="ARBA" id="ARBA00004604"/>
    </source>
</evidence>
<dbReference type="STRING" id="947166.A0A1D1VXY2"/>
<feature type="compositionally biased region" description="Acidic residues" evidence="14">
    <location>
        <begin position="16"/>
        <end position="26"/>
    </location>
</feature>
<comment type="caution">
    <text evidence="15">The sequence shown here is derived from an EMBL/GenBank/DDBJ whole genome shotgun (WGS) entry which is preliminary data.</text>
</comment>
<evidence type="ECO:0000256" key="2">
    <source>
        <dbReference type="ARBA" id="ARBA00004286"/>
    </source>
</evidence>
<evidence type="ECO:0000256" key="10">
    <source>
        <dbReference type="ARBA" id="ARBA00022934"/>
    </source>
</evidence>
<feature type="compositionally biased region" description="Basic and acidic residues" evidence="14">
    <location>
        <begin position="70"/>
        <end position="114"/>
    </location>
</feature>
<dbReference type="GO" id="GO:0005694">
    <property type="term" value="C:chromosome"/>
    <property type="evidence" value="ECO:0007669"/>
    <property type="project" value="UniProtKB-SubCell"/>
</dbReference>
<keyword evidence="6" id="KW-0158">Chromosome</keyword>
<keyword evidence="16" id="KW-1185">Reference proteome</keyword>
<feature type="region of interest" description="Disordered" evidence="14">
    <location>
        <begin position="66"/>
        <end position="139"/>
    </location>
</feature>
<evidence type="ECO:0000256" key="9">
    <source>
        <dbReference type="ARBA" id="ARBA00022553"/>
    </source>
</evidence>
<reference evidence="15 16" key="1">
    <citation type="journal article" date="2016" name="Nat. Commun.">
        <title>Extremotolerant tardigrade genome and improved radiotolerance of human cultured cells by tardigrade-unique protein.</title>
        <authorList>
            <person name="Hashimoto T."/>
            <person name="Horikawa D.D."/>
            <person name="Saito Y."/>
            <person name="Kuwahara H."/>
            <person name="Kozuka-Hata H."/>
            <person name="Shin-I T."/>
            <person name="Minakuchi Y."/>
            <person name="Ohishi K."/>
            <person name="Motoyama A."/>
            <person name="Aizu T."/>
            <person name="Enomoto A."/>
            <person name="Kondo K."/>
            <person name="Tanaka S."/>
            <person name="Hara Y."/>
            <person name="Koshikawa S."/>
            <person name="Sagara H."/>
            <person name="Miura T."/>
            <person name="Yokobori S."/>
            <person name="Miyagawa K."/>
            <person name="Suzuki Y."/>
            <person name="Kubo T."/>
            <person name="Oyama M."/>
            <person name="Kohara Y."/>
            <person name="Fujiyama A."/>
            <person name="Arakawa K."/>
            <person name="Katayama T."/>
            <person name="Toyoda A."/>
            <person name="Kunieda T."/>
        </authorList>
    </citation>
    <scope>NUCLEOTIDE SEQUENCE [LARGE SCALE GENOMIC DNA]</scope>
    <source>
        <strain evidence="15 16">YOKOZUNA-1</strain>
    </source>
</reference>
<dbReference type="InterPro" id="IPR005579">
    <property type="entry name" value="Cgr1-like"/>
</dbReference>
<comment type="similarity">
    <text evidence="4">Belongs to the CGR1 family.</text>
</comment>
<dbReference type="GO" id="GO:0005730">
    <property type="term" value="C:nucleolus"/>
    <property type="evidence" value="ECO:0007669"/>
    <property type="project" value="UniProtKB-SubCell"/>
</dbReference>
<keyword evidence="12" id="KW-0539">Nucleus</keyword>
<dbReference type="Pfam" id="PF03879">
    <property type="entry name" value="Cgr1"/>
    <property type="match status" value="1"/>
</dbReference>
<feature type="region of interest" description="Disordered" evidence="14">
    <location>
        <begin position="1"/>
        <end position="46"/>
    </location>
</feature>
<keyword evidence="11" id="KW-0175">Coiled coil</keyword>
<dbReference type="PANTHER" id="PTHR13557:SF1">
    <property type="entry name" value="COILED-COIL DOMAIN-CONTAINING PROTEIN 86"/>
    <property type="match status" value="1"/>
</dbReference>
<evidence type="ECO:0000256" key="4">
    <source>
        <dbReference type="ARBA" id="ARBA00007869"/>
    </source>
</evidence>
<evidence type="ECO:0000256" key="7">
    <source>
        <dbReference type="ARBA" id="ARBA00022517"/>
    </source>
</evidence>
<dbReference type="GO" id="GO:0006364">
    <property type="term" value="P:rRNA processing"/>
    <property type="evidence" value="ECO:0007669"/>
    <property type="project" value="UniProtKB-KW"/>
</dbReference>
<keyword evidence="8" id="KW-0698">rRNA processing</keyword>
<evidence type="ECO:0000256" key="12">
    <source>
        <dbReference type="ARBA" id="ARBA00023242"/>
    </source>
</evidence>
<evidence type="ECO:0000256" key="6">
    <source>
        <dbReference type="ARBA" id="ARBA00022454"/>
    </source>
</evidence>
<evidence type="ECO:0000256" key="13">
    <source>
        <dbReference type="ARBA" id="ARBA00093307"/>
    </source>
</evidence>
<gene>
    <name evidence="15" type="primary">RvY_13879-1</name>
    <name evidence="15" type="synonym">RvY_13879.1</name>
    <name evidence="15" type="ORF">RvY_13879</name>
</gene>
<comment type="subcellular location">
    <subcellularLocation>
        <location evidence="2">Chromosome</location>
    </subcellularLocation>
    <subcellularLocation>
        <location evidence="3">Nucleus</location>
        <location evidence="3">Nucleolus</location>
    </subcellularLocation>
</comment>
<dbReference type="InterPro" id="IPR026570">
    <property type="entry name" value="CCDC86"/>
</dbReference>
<evidence type="ECO:0000313" key="15">
    <source>
        <dbReference type="EMBL" id="GAV03459.1"/>
    </source>
</evidence>
<dbReference type="OrthoDB" id="277961at2759"/>
<evidence type="ECO:0000256" key="8">
    <source>
        <dbReference type="ARBA" id="ARBA00022552"/>
    </source>
</evidence>
<feature type="compositionally biased region" description="Basic residues" evidence="14">
    <location>
        <begin position="34"/>
        <end position="46"/>
    </location>
</feature>